<sequence length="63" mass="7406">MSVDRKINCFQCRHYFVTWDPDFPRGCRAYEFKTHMMPSAVVYSSSGQSCLKFEPKANRKPPK</sequence>
<evidence type="ECO:0000313" key="1">
    <source>
        <dbReference type="EMBL" id="CAG5091740.1"/>
    </source>
</evidence>
<proteinExistence type="predicted"/>
<name>A0ABM8V7J0_THEXY</name>
<keyword evidence="2" id="KW-1185">Reference proteome</keyword>
<gene>
    <name evidence="1" type="primary">txxe 3356</name>
    <name evidence="1" type="ORF">TXXE_16255</name>
</gene>
<organism evidence="1 2">
    <name type="scientific">Thermobacillus xylanilyticus</name>
    <dbReference type="NCBI Taxonomy" id="76633"/>
    <lineage>
        <taxon>Bacteria</taxon>
        <taxon>Bacillati</taxon>
        <taxon>Bacillota</taxon>
        <taxon>Bacilli</taxon>
        <taxon>Bacillales</taxon>
        <taxon>Paenibacillaceae</taxon>
        <taxon>Thermobacillus</taxon>
    </lineage>
</organism>
<accession>A0ABM8V7J0</accession>
<evidence type="ECO:0000313" key="2">
    <source>
        <dbReference type="Proteomes" id="UP000681526"/>
    </source>
</evidence>
<dbReference type="EMBL" id="CAJRAY010000083">
    <property type="protein sequence ID" value="CAG5091740.1"/>
    <property type="molecule type" value="Genomic_DNA"/>
</dbReference>
<reference evidence="1 2" key="1">
    <citation type="submission" date="2021-04" db="EMBL/GenBank/DDBJ databases">
        <authorList>
            <person name="Rakotoarivonina H."/>
        </authorList>
    </citation>
    <scope>NUCLEOTIDE SEQUENCE [LARGE SCALE GENOMIC DNA]</scope>
    <source>
        <strain evidence="1 2">XE</strain>
    </source>
</reference>
<dbReference type="Proteomes" id="UP000681526">
    <property type="component" value="Unassembled WGS sequence"/>
</dbReference>
<protein>
    <submittedName>
        <fullName evidence="1">Uncharacterized protein contains CXXC motif</fullName>
    </submittedName>
</protein>
<comment type="caution">
    <text evidence="1">The sequence shown here is derived from an EMBL/GenBank/DDBJ whole genome shotgun (WGS) entry which is preliminary data.</text>
</comment>